<keyword evidence="9" id="KW-1185">Reference proteome</keyword>
<keyword evidence="2" id="KW-0805">Transcription regulation</keyword>
<reference evidence="8 9" key="1">
    <citation type="journal article" date="2009" name="PLoS Genet.">
        <title>The genome of Nectria haematococca: contribution of supernumerary chromosomes to gene expansion.</title>
        <authorList>
            <person name="Coleman J.J."/>
            <person name="Rounsley S.D."/>
            <person name="Rodriguez-Carres M."/>
            <person name="Kuo A."/>
            <person name="Wasmann C.C."/>
            <person name="Grimwood J."/>
            <person name="Schmutz J."/>
            <person name="Taga M."/>
            <person name="White G.J."/>
            <person name="Zhou S."/>
            <person name="Schwartz D.C."/>
            <person name="Freitag M."/>
            <person name="Ma L.J."/>
            <person name="Danchin E.G."/>
            <person name="Henrissat B."/>
            <person name="Coutinho P.M."/>
            <person name="Nelson D.R."/>
            <person name="Straney D."/>
            <person name="Napoli C.A."/>
            <person name="Barker B.M."/>
            <person name="Gribskov M."/>
            <person name="Rep M."/>
            <person name="Kroken S."/>
            <person name="Molnar I."/>
            <person name="Rensing C."/>
            <person name="Kennell J.C."/>
            <person name="Zamora J."/>
            <person name="Farman M.L."/>
            <person name="Selker E.U."/>
            <person name="Salamov A."/>
            <person name="Shapiro H."/>
            <person name="Pangilinan J."/>
            <person name="Lindquist E."/>
            <person name="Lamers C."/>
            <person name="Grigoriev I.V."/>
            <person name="Geiser D.M."/>
            <person name="Covert S.F."/>
            <person name="Temporini E."/>
            <person name="Vanetten H.D."/>
        </authorList>
    </citation>
    <scope>NUCLEOTIDE SEQUENCE [LARGE SCALE GENOMIC DNA]</scope>
    <source>
        <strain evidence="9">ATCC MYA-4622 / CBS 123669 / FGSC 9596 / NRRL 45880 / 77-13-4</strain>
    </source>
</reference>
<dbReference type="Gene3D" id="4.10.240.10">
    <property type="entry name" value="Zn(2)-C6 fungal-type DNA-binding domain"/>
    <property type="match status" value="1"/>
</dbReference>
<dbReference type="OrthoDB" id="3364175at2759"/>
<keyword evidence="1" id="KW-0479">Metal-binding</keyword>
<dbReference type="Pfam" id="PF00172">
    <property type="entry name" value="Zn_clus"/>
    <property type="match status" value="1"/>
</dbReference>
<dbReference type="STRING" id="660122.C7ZKE1"/>
<protein>
    <recommendedName>
        <fullName evidence="7">Zn(2)-C6 fungal-type domain-containing protein</fullName>
    </recommendedName>
</protein>
<evidence type="ECO:0000256" key="4">
    <source>
        <dbReference type="ARBA" id="ARBA00023163"/>
    </source>
</evidence>
<dbReference type="PANTHER" id="PTHR47424:SF3">
    <property type="entry name" value="REGULATORY PROTEIN GAL4"/>
    <property type="match status" value="1"/>
</dbReference>
<evidence type="ECO:0000256" key="2">
    <source>
        <dbReference type="ARBA" id="ARBA00023015"/>
    </source>
</evidence>
<dbReference type="InParanoid" id="C7ZKE1"/>
<evidence type="ECO:0000256" key="3">
    <source>
        <dbReference type="ARBA" id="ARBA00023125"/>
    </source>
</evidence>
<dbReference type="HOGENOM" id="CLU_378589_0_0_1"/>
<organism evidence="8 9">
    <name type="scientific">Fusarium vanettenii (strain ATCC MYA-4622 / CBS 123669 / FGSC 9596 / NRRL 45880 / 77-13-4)</name>
    <name type="common">Fusarium solani subsp. pisi</name>
    <dbReference type="NCBI Taxonomy" id="660122"/>
    <lineage>
        <taxon>Eukaryota</taxon>
        <taxon>Fungi</taxon>
        <taxon>Dikarya</taxon>
        <taxon>Ascomycota</taxon>
        <taxon>Pezizomycotina</taxon>
        <taxon>Sordariomycetes</taxon>
        <taxon>Hypocreomycetidae</taxon>
        <taxon>Hypocreales</taxon>
        <taxon>Nectriaceae</taxon>
        <taxon>Fusarium</taxon>
        <taxon>Fusarium solani species complex</taxon>
        <taxon>Fusarium vanettenii</taxon>
    </lineage>
</organism>
<evidence type="ECO:0000313" key="9">
    <source>
        <dbReference type="Proteomes" id="UP000005206"/>
    </source>
</evidence>
<keyword evidence="5" id="KW-0539">Nucleus</keyword>
<evidence type="ECO:0000256" key="5">
    <source>
        <dbReference type="ARBA" id="ARBA00023242"/>
    </source>
</evidence>
<evidence type="ECO:0000313" key="8">
    <source>
        <dbReference type="EMBL" id="EEU35507.1"/>
    </source>
</evidence>
<dbReference type="eggNOG" id="ENOG502SJ25">
    <property type="taxonomic scope" value="Eukaryota"/>
</dbReference>
<gene>
    <name evidence="8" type="ORF">NECHADRAFT_88780</name>
</gene>
<dbReference type="GO" id="GO:0005634">
    <property type="term" value="C:nucleus"/>
    <property type="evidence" value="ECO:0007669"/>
    <property type="project" value="TreeGrafter"/>
</dbReference>
<dbReference type="OMA" id="TIHANMI"/>
<dbReference type="Pfam" id="PF04082">
    <property type="entry name" value="Fungal_trans"/>
    <property type="match status" value="1"/>
</dbReference>
<evidence type="ECO:0000259" key="7">
    <source>
        <dbReference type="PROSITE" id="PS50048"/>
    </source>
</evidence>
<dbReference type="PANTHER" id="PTHR47424">
    <property type="entry name" value="REGULATORY PROTEIN GAL4"/>
    <property type="match status" value="1"/>
</dbReference>
<dbReference type="GO" id="GO:0006351">
    <property type="term" value="P:DNA-templated transcription"/>
    <property type="evidence" value="ECO:0007669"/>
    <property type="project" value="InterPro"/>
</dbReference>
<dbReference type="EMBL" id="GG698938">
    <property type="protein sequence ID" value="EEU35507.1"/>
    <property type="molecule type" value="Genomic_DNA"/>
</dbReference>
<proteinExistence type="predicted"/>
<dbReference type="KEGG" id="nhe:NECHADRAFT_88780"/>
<dbReference type="RefSeq" id="XP_003041220.1">
    <property type="nucleotide sequence ID" value="XM_003041174.1"/>
</dbReference>
<keyword evidence="4" id="KW-0804">Transcription</keyword>
<dbReference type="GO" id="GO:0000981">
    <property type="term" value="F:DNA-binding transcription factor activity, RNA polymerase II-specific"/>
    <property type="evidence" value="ECO:0007669"/>
    <property type="project" value="InterPro"/>
</dbReference>
<dbReference type="PROSITE" id="PS50048">
    <property type="entry name" value="ZN2_CY6_FUNGAL_2"/>
    <property type="match status" value="1"/>
</dbReference>
<dbReference type="SMART" id="SM00906">
    <property type="entry name" value="Fungal_trans"/>
    <property type="match status" value="1"/>
</dbReference>
<dbReference type="GO" id="GO:0008270">
    <property type="term" value="F:zinc ion binding"/>
    <property type="evidence" value="ECO:0007669"/>
    <property type="project" value="InterPro"/>
</dbReference>
<dbReference type="InterPro" id="IPR051127">
    <property type="entry name" value="Fungal_SecMet_Regulators"/>
</dbReference>
<dbReference type="SMART" id="SM00066">
    <property type="entry name" value="GAL4"/>
    <property type="match status" value="1"/>
</dbReference>
<dbReference type="InterPro" id="IPR001138">
    <property type="entry name" value="Zn2Cys6_DnaBD"/>
</dbReference>
<dbReference type="PROSITE" id="PS00463">
    <property type="entry name" value="ZN2_CY6_FUNGAL_1"/>
    <property type="match status" value="1"/>
</dbReference>
<dbReference type="CDD" id="cd00067">
    <property type="entry name" value="GAL4"/>
    <property type="match status" value="1"/>
</dbReference>
<feature type="region of interest" description="Disordered" evidence="6">
    <location>
        <begin position="164"/>
        <end position="208"/>
    </location>
</feature>
<name>C7ZKE1_FUSV7</name>
<feature type="domain" description="Zn(2)-C6 fungal-type" evidence="7">
    <location>
        <begin position="87"/>
        <end position="118"/>
    </location>
</feature>
<dbReference type="VEuPathDB" id="FungiDB:NECHADRAFT_88780"/>
<dbReference type="CDD" id="cd12148">
    <property type="entry name" value="fungal_TF_MHR"/>
    <property type="match status" value="1"/>
</dbReference>
<accession>C7ZKE1</accession>
<sequence length="732" mass="81653">MRGNSPEPRLMYCAPAFPPGITDANTNTNTIAIAIVFSPQWQVDHKANNLPSPAPPNYLILSSLSYIGPHRAMSMSTSAKGRRLPSSCVNCRRRKIRCDKSSSRACGRCERLGLDCVVTDEVVARPYYHTSKERFELMATIVRHFSPDTSLSVEELRQYVSTLKSAPRGSLNPRPMQEASPPHSISMPIEAPQTASATDDPSPSASEGSLDGAFISDATCQRRFVGASSYTVIQCNISSYIADRFPRLAMLQRDHTFDLRDGDPPCGIPAIALPDRRTCEQCGVRFFNHINSVVYILSPESFFNAVETAYSGRDTPPSVQVTIQLVVALMNGSLESFELARMQMESVIEESSLESVQAMMLMALYRQKHNQRHTAWVVLGSAVRIARSLGMHIGTDDDSLMVAEQKKRLWWSLFELDQWSSSILGRSSDRSVDAKTVPSPSDVRTALVLARFYEADTVQGFIMGTSTPPMYAIASARLAQFLSQAMNRIFLKQQCREEDVDFLLQELDAWWASLPAHLTKAAVISESFARATLYLRLRYYYILVLITRPFLLDSTVENHTTSRHVKVCEDNNDGALTTLRDMQARNLLTDSLWFDSHHILSTSLILLLRIINNPSCPDLQRKIKCMQGLLQLFPGKLQSYANECFNKVLEDIHPGTRVTISKIIFRRIADDPLGRLPLPLSSLWSPRNAPKMPADVQMPSSASAEVSTAPLYLGFAIVSSYFARLARYTSGI</sequence>
<dbReference type="GO" id="GO:0000978">
    <property type="term" value="F:RNA polymerase II cis-regulatory region sequence-specific DNA binding"/>
    <property type="evidence" value="ECO:0007669"/>
    <property type="project" value="TreeGrafter"/>
</dbReference>
<dbReference type="GeneID" id="9675862"/>
<dbReference type="AlphaFoldDB" id="C7ZKE1"/>
<dbReference type="InterPro" id="IPR036864">
    <property type="entry name" value="Zn2-C6_fun-type_DNA-bd_sf"/>
</dbReference>
<dbReference type="InterPro" id="IPR007219">
    <property type="entry name" value="XnlR_reg_dom"/>
</dbReference>
<dbReference type="GO" id="GO:0000435">
    <property type="term" value="P:positive regulation of transcription from RNA polymerase II promoter by galactose"/>
    <property type="evidence" value="ECO:0007669"/>
    <property type="project" value="TreeGrafter"/>
</dbReference>
<evidence type="ECO:0000256" key="1">
    <source>
        <dbReference type="ARBA" id="ARBA00022723"/>
    </source>
</evidence>
<keyword evidence="3" id="KW-0238">DNA-binding</keyword>
<dbReference type="Proteomes" id="UP000005206">
    <property type="component" value="Chromosome 16"/>
</dbReference>
<evidence type="ECO:0000256" key="6">
    <source>
        <dbReference type="SAM" id="MobiDB-lite"/>
    </source>
</evidence>
<feature type="compositionally biased region" description="Low complexity" evidence="6">
    <location>
        <begin position="194"/>
        <end position="206"/>
    </location>
</feature>
<dbReference type="SUPFAM" id="SSF57701">
    <property type="entry name" value="Zn2/Cys6 DNA-binding domain"/>
    <property type="match status" value="1"/>
</dbReference>